<reference evidence="3 4" key="1">
    <citation type="submission" date="2018-08" db="EMBL/GenBank/DDBJ databases">
        <title>Comparative analysis of Burkholderia isolates from Puerto Rico.</title>
        <authorList>
            <person name="Hall C."/>
            <person name="Sahl J."/>
            <person name="Wagner D."/>
        </authorList>
    </citation>
    <scope>NUCLEOTIDE SEQUENCE [LARGE SCALE GENOMIC DNA]</scope>
    <source>
        <strain evidence="3 4">Bp9001</strain>
    </source>
</reference>
<dbReference type="AlphaFoldDB" id="A0A3N8QQI3"/>
<feature type="domain" description="Bacteriophage SP-beta YorD" evidence="1">
    <location>
        <begin position="11"/>
        <end position="71"/>
    </location>
</feature>
<name>A0A3N8QQI3_9BURK</name>
<dbReference type="Proteomes" id="UP000269271">
    <property type="component" value="Unassembled WGS sequence"/>
</dbReference>
<dbReference type="InterPro" id="IPR019094">
    <property type="entry name" value="Phage_SP-beta_YorD"/>
</dbReference>
<dbReference type="Pfam" id="PF16778">
    <property type="entry name" value="Phage_tail_APC"/>
    <property type="match status" value="1"/>
</dbReference>
<gene>
    <name evidence="3" type="ORF">DF037_20460</name>
</gene>
<evidence type="ECO:0000259" key="2">
    <source>
        <dbReference type="Pfam" id="PF16778"/>
    </source>
</evidence>
<sequence>MTEEFVTLDELLFALQQEYPDLVGGKDYLLARSLNPDGTPKEHARVHKWPDGIDRPDEAWIKTHVAAHRKAFQEAPVRYQRDQLLAQTDWTQAADVPATTAARYAAYRQALRDMPKQAGWPLDVQWPTPPNRT</sequence>
<dbReference type="InterPro" id="IPR031893">
    <property type="entry name" value="Phage_tail_APC"/>
</dbReference>
<dbReference type="Pfam" id="PF09636">
    <property type="entry name" value="XkdW"/>
    <property type="match status" value="1"/>
</dbReference>
<evidence type="ECO:0000259" key="1">
    <source>
        <dbReference type="Pfam" id="PF09636"/>
    </source>
</evidence>
<evidence type="ECO:0000313" key="3">
    <source>
        <dbReference type="EMBL" id="RQT26064.1"/>
    </source>
</evidence>
<protein>
    <recommendedName>
        <fullName evidence="5">Phage tail protein</fullName>
    </recommendedName>
</protein>
<organism evidence="3 4">
    <name type="scientific">Burkholderia contaminans</name>
    <dbReference type="NCBI Taxonomy" id="488447"/>
    <lineage>
        <taxon>Bacteria</taxon>
        <taxon>Pseudomonadati</taxon>
        <taxon>Pseudomonadota</taxon>
        <taxon>Betaproteobacteria</taxon>
        <taxon>Burkholderiales</taxon>
        <taxon>Burkholderiaceae</taxon>
        <taxon>Burkholderia</taxon>
        <taxon>Burkholderia cepacia complex</taxon>
    </lineage>
</organism>
<feature type="domain" description="Phage tail assembly chaperone-like" evidence="2">
    <location>
        <begin position="77"/>
        <end position="131"/>
    </location>
</feature>
<comment type="caution">
    <text evidence="3">The sequence shown here is derived from an EMBL/GenBank/DDBJ whole genome shotgun (WGS) entry which is preliminary data.</text>
</comment>
<accession>A0A3N8QQI3</accession>
<dbReference type="EMBL" id="QTQX01000013">
    <property type="protein sequence ID" value="RQT26064.1"/>
    <property type="molecule type" value="Genomic_DNA"/>
</dbReference>
<dbReference type="Gene3D" id="6.10.140.1310">
    <property type="match status" value="1"/>
</dbReference>
<evidence type="ECO:0008006" key="5">
    <source>
        <dbReference type="Google" id="ProtNLM"/>
    </source>
</evidence>
<evidence type="ECO:0000313" key="4">
    <source>
        <dbReference type="Proteomes" id="UP000269271"/>
    </source>
</evidence>
<dbReference type="RefSeq" id="WP_124618530.1">
    <property type="nucleotide sequence ID" value="NZ_QTQX01000013.1"/>
</dbReference>
<proteinExistence type="predicted"/>